<name>A0ABP1D9T5_9APHY</name>
<evidence type="ECO:0008006" key="5">
    <source>
        <dbReference type="Google" id="ProtNLM"/>
    </source>
</evidence>
<feature type="region of interest" description="Disordered" evidence="1">
    <location>
        <begin position="380"/>
        <end position="409"/>
    </location>
</feature>
<feature type="region of interest" description="Disordered" evidence="1">
    <location>
        <begin position="474"/>
        <end position="496"/>
    </location>
</feature>
<keyword evidence="2" id="KW-0472">Membrane</keyword>
<feature type="transmembrane region" description="Helical" evidence="2">
    <location>
        <begin position="163"/>
        <end position="186"/>
    </location>
</feature>
<evidence type="ECO:0000256" key="1">
    <source>
        <dbReference type="SAM" id="MobiDB-lite"/>
    </source>
</evidence>
<keyword evidence="2" id="KW-1133">Transmembrane helix</keyword>
<evidence type="ECO:0000256" key="2">
    <source>
        <dbReference type="SAM" id="Phobius"/>
    </source>
</evidence>
<feature type="compositionally biased region" description="Basic and acidic residues" evidence="1">
    <location>
        <begin position="33"/>
        <end position="56"/>
    </location>
</feature>
<sequence length="633" mass="67739">MPHKDQSSTKQKSKTKGKTRKGKGKAHPVNFAESHDKSDPSDDKPLRSSGKKKGDSESNPVLKEKPKVKKPASEIDADAIPNFIPEHGISRTTYYATPTTALIRTGVLPVITPTLGATPVATVLGTAVATASHSISSIISLPSTSAQALQDQHSTNSKRPSTVVIVILSILAAFLLFGLIAAAWVYSRPKKRSHLVPSLPILQEDYPDEKLDGDEESLFGGKERTSARPGSNGILWNWTQYPHTSMIQPKAGPDTTAPPDLPAKRQSVAGEKSSYPFKGHGVTANSATPASPPLQQLQNVITRAANRVSAMSASIYPTSPQGTHNYSGIGVAVGDASPLTADGLPVLQRSASKSSTRRHSKTTKNVRQSIAGWDMVNIPTNSKRENETTSPTYLAPTTGLSASSSGGRARVQGPYASAVSMRSSTSVGGLGPSSSRFSVTDHNPFETLLYALPPLPPVNKTEARRERDTQALTSALGLNSPPLSPQGTLYPDDSITLAGDRRRSRALSHNRMRSQVTSPTVDATARLGNLMLEDFQSSFSLVPPRNAGQSSSGNAPPRTKPAIKKRAEDKPPRVPSPPPMPSLAQMAMEHGNPGDYADYRSPTYSIYGFYEMDRKSTDRKSIDRKSKLVTGGY</sequence>
<feature type="compositionally biased region" description="Polar residues" evidence="1">
    <location>
        <begin position="283"/>
        <end position="293"/>
    </location>
</feature>
<protein>
    <recommendedName>
        <fullName evidence="5">Transmembrane protein</fullName>
    </recommendedName>
</protein>
<evidence type="ECO:0000313" key="3">
    <source>
        <dbReference type="EMBL" id="CAL1704625.1"/>
    </source>
</evidence>
<gene>
    <name evidence="3" type="ORF">GFSPODELE1_LOCUS5076</name>
</gene>
<feature type="region of interest" description="Disordered" evidence="1">
    <location>
        <begin position="541"/>
        <end position="597"/>
    </location>
</feature>
<feature type="compositionally biased region" description="Acidic residues" evidence="1">
    <location>
        <begin position="205"/>
        <end position="217"/>
    </location>
</feature>
<feature type="compositionally biased region" description="Basic residues" evidence="1">
    <location>
        <begin position="11"/>
        <end position="26"/>
    </location>
</feature>
<feature type="region of interest" description="Disordered" evidence="1">
    <location>
        <begin position="246"/>
        <end position="293"/>
    </location>
</feature>
<organism evidence="3 4">
    <name type="scientific">Somion occarium</name>
    <dbReference type="NCBI Taxonomy" id="3059160"/>
    <lineage>
        <taxon>Eukaryota</taxon>
        <taxon>Fungi</taxon>
        <taxon>Dikarya</taxon>
        <taxon>Basidiomycota</taxon>
        <taxon>Agaricomycotina</taxon>
        <taxon>Agaricomycetes</taxon>
        <taxon>Polyporales</taxon>
        <taxon>Cerrenaceae</taxon>
        <taxon>Somion</taxon>
    </lineage>
</organism>
<dbReference type="Proteomes" id="UP001497453">
    <property type="component" value="Chromosome 3"/>
</dbReference>
<feature type="region of interest" description="Disordered" evidence="1">
    <location>
        <begin position="1"/>
        <end position="74"/>
    </location>
</feature>
<accession>A0ABP1D9T5</accession>
<reference evidence="4" key="1">
    <citation type="submission" date="2024-04" db="EMBL/GenBank/DDBJ databases">
        <authorList>
            <person name="Shaw F."/>
            <person name="Minotto A."/>
        </authorList>
    </citation>
    <scope>NUCLEOTIDE SEQUENCE [LARGE SCALE GENOMIC DNA]</scope>
</reference>
<feature type="region of interest" description="Disordered" evidence="1">
    <location>
        <begin position="205"/>
        <end position="233"/>
    </location>
</feature>
<dbReference type="EMBL" id="OZ037946">
    <property type="protein sequence ID" value="CAL1704625.1"/>
    <property type="molecule type" value="Genomic_DNA"/>
</dbReference>
<proteinExistence type="predicted"/>
<evidence type="ECO:0000313" key="4">
    <source>
        <dbReference type="Proteomes" id="UP001497453"/>
    </source>
</evidence>
<keyword evidence="4" id="KW-1185">Reference proteome</keyword>
<keyword evidence="2" id="KW-0812">Transmembrane</keyword>